<dbReference type="PROSITE" id="PS00463">
    <property type="entry name" value="ZN2_CY6_FUNGAL_1"/>
    <property type="match status" value="1"/>
</dbReference>
<dbReference type="SMART" id="SM00906">
    <property type="entry name" value="Fungal_trans"/>
    <property type="match status" value="1"/>
</dbReference>
<dbReference type="VEuPathDB" id="FungiDB:PV09_03177"/>
<dbReference type="HOGENOM" id="CLU_016058_0_0_1"/>
<dbReference type="GO" id="GO:0000981">
    <property type="term" value="F:DNA-binding transcription factor activity, RNA polymerase II-specific"/>
    <property type="evidence" value="ECO:0007669"/>
    <property type="project" value="InterPro"/>
</dbReference>
<reference evidence="5 6" key="1">
    <citation type="submission" date="2015-01" db="EMBL/GenBank/DDBJ databases">
        <title>The Genome Sequence of Ochroconis gallopava CBS43764.</title>
        <authorList>
            <consortium name="The Broad Institute Genomics Platform"/>
            <person name="Cuomo C."/>
            <person name="de Hoog S."/>
            <person name="Gorbushina A."/>
            <person name="Stielow B."/>
            <person name="Teixiera M."/>
            <person name="Abouelleil A."/>
            <person name="Chapman S.B."/>
            <person name="Priest M."/>
            <person name="Young S.K."/>
            <person name="Wortman J."/>
            <person name="Nusbaum C."/>
            <person name="Birren B."/>
        </authorList>
    </citation>
    <scope>NUCLEOTIDE SEQUENCE [LARGE SCALE GENOMIC DNA]</scope>
    <source>
        <strain evidence="5 6">CBS 43764</strain>
    </source>
</reference>
<dbReference type="GO" id="GO:0006351">
    <property type="term" value="P:DNA-templated transcription"/>
    <property type="evidence" value="ECO:0007669"/>
    <property type="project" value="InterPro"/>
</dbReference>
<keyword evidence="2" id="KW-0539">Nucleus</keyword>
<dbReference type="GeneID" id="27311150"/>
<dbReference type="Gene3D" id="4.10.240.10">
    <property type="entry name" value="Zn(2)-C6 fungal-type DNA-binding domain"/>
    <property type="match status" value="1"/>
</dbReference>
<dbReference type="Proteomes" id="UP000053259">
    <property type="component" value="Unassembled WGS sequence"/>
</dbReference>
<keyword evidence="6" id="KW-1185">Reference proteome</keyword>
<dbReference type="CDD" id="cd00067">
    <property type="entry name" value="GAL4"/>
    <property type="match status" value="1"/>
</dbReference>
<dbReference type="InterPro" id="IPR036864">
    <property type="entry name" value="Zn2-C6_fun-type_DNA-bd_sf"/>
</dbReference>
<dbReference type="EMBL" id="KN847536">
    <property type="protein sequence ID" value="KIW05994.1"/>
    <property type="molecule type" value="Genomic_DNA"/>
</dbReference>
<name>A0A0D2B465_9PEZI</name>
<keyword evidence="1" id="KW-0479">Metal-binding</keyword>
<dbReference type="PROSITE" id="PS50048">
    <property type="entry name" value="ZN2_CY6_FUNGAL_2"/>
    <property type="match status" value="1"/>
</dbReference>
<feature type="region of interest" description="Disordered" evidence="3">
    <location>
        <begin position="140"/>
        <end position="169"/>
    </location>
</feature>
<dbReference type="InterPro" id="IPR001138">
    <property type="entry name" value="Zn2Cys6_DnaBD"/>
</dbReference>
<sequence length="757" mass="84994">MSRILKMQGVSSAVDRPFLTTRLKERRTKAKIACTFCRIKKIKCEGGRPCPNCVDHKAECIYPAAQRQRIRVPEQEISSLRDRLSRVETLLSASNVAFSRTQASSALTASHNEYSIPPSPSLLQIPDGDFASATPLANIRTLPSTPVHTRSQQPPSSSTSSRSTLPTYSSEALTQLGRSEDDDDGSSFMPPEEELTFEYHGPGSFLSICSKSGVEWVQGRTGDKNFAKLARLIAHNVAQRLKLVKAVTSGREPEPSPDLSWKYVRAFFDETPESTLGIICRNSFESRLHSHLQQTSQMSSPESDAAWYALRFAVFAIGCRATLAKDSALGFRAAHEQSWKYFQNALSMYTELHFSRTGLMAVQALTIMSLYAEGIESPALDYMLVSSALKLAEAKGLHRQPATAWKLSDKAIQIRSSIWWFLYTFDRHIAFRSGRPLSVGDENINCQLPKLEPGGEKCFEVFISMATHAQISSQISTTITRLRSSNPNVKEVVSTITHLDQKLRLWRARLPPYIDFDQPFNADRLPPSVYPLHFFYLFFSYYGALMAIHSIIVQPWNAIAVQLCRNQSQLTLLNQQVQKSDEILVSASRKIIEQLPHVKIEPSTHKWLVLTFPLNAVLNLFVHVLQQPAFPSIESDINLMYAAAGHYSYLEFLLPDQRFPFVRELANVARKAVSEARANSKSKLKSTNNLTIPSSSSVFQSFGESFLTETLFYDTFQLSGSSMDDFNDEDWGTLLVRDDWSHESPLSLVPLSDTPMF</sequence>
<dbReference type="GO" id="GO:0003677">
    <property type="term" value="F:DNA binding"/>
    <property type="evidence" value="ECO:0007669"/>
    <property type="project" value="InterPro"/>
</dbReference>
<dbReference type="CDD" id="cd12148">
    <property type="entry name" value="fungal_TF_MHR"/>
    <property type="match status" value="1"/>
</dbReference>
<gene>
    <name evidence="5" type="ORF">PV09_03177</name>
</gene>
<organism evidence="5 6">
    <name type="scientific">Verruconis gallopava</name>
    <dbReference type="NCBI Taxonomy" id="253628"/>
    <lineage>
        <taxon>Eukaryota</taxon>
        <taxon>Fungi</taxon>
        <taxon>Dikarya</taxon>
        <taxon>Ascomycota</taxon>
        <taxon>Pezizomycotina</taxon>
        <taxon>Dothideomycetes</taxon>
        <taxon>Pleosporomycetidae</taxon>
        <taxon>Venturiales</taxon>
        <taxon>Sympoventuriaceae</taxon>
        <taxon>Verruconis</taxon>
    </lineage>
</organism>
<proteinExistence type="predicted"/>
<dbReference type="OrthoDB" id="39175at2759"/>
<accession>A0A0D2B465</accession>
<dbReference type="RefSeq" id="XP_016215863.1">
    <property type="nucleotide sequence ID" value="XM_016356340.1"/>
</dbReference>
<evidence type="ECO:0000259" key="4">
    <source>
        <dbReference type="PROSITE" id="PS50048"/>
    </source>
</evidence>
<dbReference type="Pfam" id="PF04082">
    <property type="entry name" value="Fungal_trans"/>
    <property type="match status" value="1"/>
</dbReference>
<evidence type="ECO:0000256" key="2">
    <source>
        <dbReference type="ARBA" id="ARBA00023242"/>
    </source>
</evidence>
<feature type="compositionally biased region" description="Acidic residues" evidence="3">
    <location>
        <begin position="180"/>
        <end position="194"/>
    </location>
</feature>
<evidence type="ECO:0000256" key="1">
    <source>
        <dbReference type="ARBA" id="ARBA00022723"/>
    </source>
</evidence>
<evidence type="ECO:0000256" key="3">
    <source>
        <dbReference type="SAM" id="MobiDB-lite"/>
    </source>
</evidence>
<dbReference type="InterPro" id="IPR050987">
    <property type="entry name" value="AtrR-like"/>
</dbReference>
<dbReference type="GO" id="GO:0008270">
    <property type="term" value="F:zinc ion binding"/>
    <property type="evidence" value="ECO:0007669"/>
    <property type="project" value="InterPro"/>
</dbReference>
<evidence type="ECO:0000313" key="5">
    <source>
        <dbReference type="EMBL" id="KIW05994.1"/>
    </source>
</evidence>
<dbReference type="PANTHER" id="PTHR46910">
    <property type="entry name" value="TRANSCRIPTION FACTOR PDR1"/>
    <property type="match status" value="1"/>
</dbReference>
<evidence type="ECO:0000313" key="6">
    <source>
        <dbReference type="Proteomes" id="UP000053259"/>
    </source>
</evidence>
<dbReference type="FunCoup" id="A0A0D2B465">
    <property type="interactions" value="464"/>
</dbReference>
<dbReference type="SMART" id="SM00066">
    <property type="entry name" value="GAL4"/>
    <property type="match status" value="1"/>
</dbReference>
<dbReference type="Pfam" id="PF00172">
    <property type="entry name" value="Zn_clus"/>
    <property type="match status" value="1"/>
</dbReference>
<dbReference type="SUPFAM" id="SSF57701">
    <property type="entry name" value="Zn2/Cys6 DNA-binding domain"/>
    <property type="match status" value="1"/>
</dbReference>
<dbReference type="InParanoid" id="A0A0D2B465"/>
<dbReference type="InterPro" id="IPR007219">
    <property type="entry name" value="XnlR_reg_dom"/>
</dbReference>
<feature type="domain" description="Zn(2)-C6 fungal-type" evidence="4">
    <location>
        <begin position="33"/>
        <end position="62"/>
    </location>
</feature>
<dbReference type="AlphaFoldDB" id="A0A0D2B465"/>
<feature type="region of interest" description="Disordered" evidence="3">
    <location>
        <begin position="175"/>
        <end position="194"/>
    </location>
</feature>
<feature type="compositionally biased region" description="Low complexity" evidence="3">
    <location>
        <begin position="149"/>
        <end position="169"/>
    </location>
</feature>
<dbReference type="PANTHER" id="PTHR46910:SF25">
    <property type="entry name" value="ABC-TRANSPORTER-REGULATING TRANSCRIPTION FACTOR"/>
    <property type="match status" value="1"/>
</dbReference>
<protein>
    <recommendedName>
        <fullName evidence="4">Zn(2)-C6 fungal-type domain-containing protein</fullName>
    </recommendedName>
</protein>
<dbReference type="STRING" id="253628.A0A0D2B465"/>